<comment type="pathway">
    <text evidence="2">Polyol metabolism; (R,R)-butane-2,3-diol biosynthesis; (R,R)-butane-2,3-diol from pyruvate: step 2/3.</text>
</comment>
<keyword evidence="6" id="KW-0210">Decarboxylase</keyword>
<evidence type="ECO:0000313" key="10">
    <source>
        <dbReference type="Proteomes" id="UP000730161"/>
    </source>
</evidence>
<evidence type="ECO:0000256" key="5">
    <source>
        <dbReference type="ARBA" id="ARBA00020164"/>
    </source>
</evidence>
<dbReference type="Pfam" id="PF03306">
    <property type="entry name" value="AAL_decarboxy"/>
    <property type="match status" value="1"/>
</dbReference>
<dbReference type="PANTHER" id="PTHR35524:SF1">
    <property type="entry name" value="ALPHA-ACETOLACTATE DECARBOXYLASE"/>
    <property type="match status" value="1"/>
</dbReference>
<evidence type="ECO:0000256" key="6">
    <source>
        <dbReference type="ARBA" id="ARBA00022793"/>
    </source>
</evidence>
<comment type="caution">
    <text evidence="9">The sequence shown here is derived from an EMBL/GenBank/DDBJ whole genome shotgun (WGS) entry which is preliminary data.</text>
</comment>
<evidence type="ECO:0000256" key="2">
    <source>
        <dbReference type="ARBA" id="ARBA00005170"/>
    </source>
</evidence>
<evidence type="ECO:0000256" key="1">
    <source>
        <dbReference type="ARBA" id="ARBA00001784"/>
    </source>
</evidence>
<dbReference type="GO" id="GO:0045151">
    <property type="term" value="P:acetoin biosynthetic process"/>
    <property type="evidence" value="ECO:0007669"/>
    <property type="project" value="UniProtKB-KW"/>
</dbReference>
<comment type="similarity">
    <text evidence="3">Belongs to the alpha-acetolactate decarboxylase family.</text>
</comment>
<proteinExistence type="inferred from homology"/>
<gene>
    <name evidence="9" type="ORF">RJ53_06010</name>
</gene>
<accession>A0A8J7W681</accession>
<dbReference type="EMBL" id="JWHL01000008">
    <property type="protein sequence ID" value="MBR1369076.1"/>
    <property type="molecule type" value="Genomic_DNA"/>
</dbReference>
<keyword evidence="7" id="KW-0005">Acetoin biosynthesis</keyword>
<name>A0A8J7W681_9EURY</name>
<dbReference type="OrthoDB" id="81038at2157"/>
<dbReference type="PANTHER" id="PTHR35524">
    <property type="entry name" value="ALPHA-ACETOLACTATE DECARBOXYLASE"/>
    <property type="match status" value="1"/>
</dbReference>
<dbReference type="Gene3D" id="3.30.1330.80">
    <property type="entry name" value="Hypothetical protein, similar to alpha- acetolactate decarboxylase, domain 2"/>
    <property type="match status" value="2"/>
</dbReference>
<dbReference type="EC" id="4.1.1.5" evidence="4"/>
<dbReference type="NCBIfam" id="TIGR01252">
    <property type="entry name" value="acetolac_decarb"/>
    <property type="match status" value="1"/>
</dbReference>
<evidence type="ECO:0000256" key="4">
    <source>
        <dbReference type="ARBA" id="ARBA00013204"/>
    </source>
</evidence>
<evidence type="ECO:0000256" key="3">
    <source>
        <dbReference type="ARBA" id="ARBA00007106"/>
    </source>
</evidence>
<dbReference type="InterPro" id="IPR005128">
    <property type="entry name" value="Acetolactate_a_deCO2ase"/>
</dbReference>
<dbReference type="UniPathway" id="UPA00626">
    <property type="reaction ID" value="UER00678"/>
</dbReference>
<keyword evidence="8" id="KW-0456">Lyase</keyword>
<dbReference type="AlphaFoldDB" id="A0A8J7W681"/>
<evidence type="ECO:0000256" key="8">
    <source>
        <dbReference type="ARBA" id="ARBA00023239"/>
    </source>
</evidence>
<evidence type="ECO:0000256" key="7">
    <source>
        <dbReference type="ARBA" id="ARBA00023061"/>
    </source>
</evidence>
<dbReference type="RefSeq" id="WP_211530755.1">
    <property type="nucleotide sequence ID" value="NZ_JWHL01000008.1"/>
</dbReference>
<dbReference type="Proteomes" id="UP000730161">
    <property type="component" value="Unassembled WGS sequence"/>
</dbReference>
<dbReference type="SUPFAM" id="SSF117856">
    <property type="entry name" value="AF0104/ALDC/Ptd012-like"/>
    <property type="match status" value="1"/>
</dbReference>
<organism evidence="9 10">
    <name type="scientific">Methanocalculus chunghsingensis</name>
    <dbReference type="NCBI Taxonomy" id="156457"/>
    <lineage>
        <taxon>Archaea</taxon>
        <taxon>Methanobacteriati</taxon>
        <taxon>Methanobacteriota</taxon>
        <taxon>Stenosarchaea group</taxon>
        <taxon>Methanomicrobia</taxon>
        <taxon>Methanomicrobiales</taxon>
        <taxon>Methanocalculaceae</taxon>
        <taxon>Methanocalculus</taxon>
    </lineage>
</organism>
<dbReference type="PIRSF" id="PIRSF001332">
    <property type="entry name" value="Acetolac_decarb"/>
    <property type="match status" value="1"/>
</dbReference>
<keyword evidence="10" id="KW-1185">Reference proteome</keyword>
<protein>
    <recommendedName>
        <fullName evidence="5">Alpha-acetolactate decarboxylase</fullName>
        <ecNumber evidence="4">4.1.1.5</ecNumber>
    </recommendedName>
</protein>
<reference evidence="9" key="1">
    <citation type="submission" date="2014-12" db="EMBL/GenBank/DDBJ databases">
        <authorList>
            <person name="Huang H.-H."/>
            <person name="Chen S.-C."/>
            <person name="Lai M.-C."/>
        </authorList>
    </citation>
    <scope>NUCLEOTIDE SEQUENCE</scope>
    <source>
        <strain evidence="9">K1F9705b</strain>
    </source>
</reference>
<comment type="catalytic activity">
    <reaction evidence="1">
        <text>(2S)-2-acetolactate + H(+) = (R)-acetoin + CO2</text>
        <dbReference type="Rhea" id="RHEA:21580"/>
        <dbReference type="ChEBI" id="CHEBI:15378"/>
        <dbReference type="ChEBI" id="CHEBI:15686"/>
        <dbReference type="ChEBI" id="CHEBI:16526"/>
        <dbReference type="ChEBI" id="CHEBI:58476"/>
        <dbReference type="EC" id="4.1.1.5"/>
    </reaction>
</comment>
<sequence length="269" mass="28912">MRNSFLVAALVVGILLGAGSASLLSSPALPQDREVFYQVSAIDALLESVYDGVIPVGDLIRYGDTGIGTFDSLDGELILVDGIVYQARGDGTVRIAPSDLLTPLAMTTFFDPDRTLTGASTSGYAGFENLLDAEVRSGNLIYMIRIDGSFSSVTVRAPHRQERPYPRLVDALADQYIATHTNVSGTAVGTLLPEYMGGLNVPGYHLHFISDDRTIGGHIVDFSLENGTIFLDETPRFMMLLPSEGGFIEAKLGRDLSHELTAVERPVTG</sequence>
<evidence type="ECO:0000313" key="9">
    <source>
        <dbReference type="EMBL" id="MBR1369076.1"/>
    </source>
</evidence>
<dbReference type="CDD" id="cd17299">
    <property type="entry name" value="acetolactate_decarboxylase"/>
    <property type="match status" value="1"/>
</dbReference>
<dbReference type="GO" id="GO:0047605">
    <property type="term" value="F:acetolactate decarboxylase activity"/>
    <property type="evidence" value="ECO:0007669"/>
    <property type="project" value="UniProtKB-EC"/>
</dbReference>